<feature type="domain" description="Kinesin motor" evidence="7">
    <location>
        <begin position="3"/>
        <end position="224"/>
    </location>
</feature>
<dbReference type="EMBL" id="JABTTQ020000002">
    <property type="protein sequence ID" value="KAK6163046.1"/>
    <property type="molecule type" value="Genomic_DNA"/>
</dbReference>
<evidence type="ECO:0000259" key="7">
    <source>
        <dbReference type="PROSITE" id="PS50067"/>
    </source>
</evidence>
<protein>
    <recommendedName>
        <fullName evidence="5">Kinesin-like protein</fullName>
    </recommendedName>
</protein>
<evidence type="ECO:0000256" key="3">
    <source>
        <dbReference type="ARBA" id="ARBA00023175"/>
    </source>
</evidence>
<dbReference type="Proteomes" id="UP001318860">
    <property type="component" value="Unassembled WGS sequence"/>
</dbReference>
<accession>A0ABR0XV79</accession>
<dbReference type="PROSITE" id="PS00411">
    <property type="entry name" value="KINESIN_MOTOR_1"/>
    <property type="match status" value="1"/>
</dbReference>
<keyword evidence="2 4" id="KW-0067">ATP-binding</keyword>
<keyword evidence="6" id="KW-0175">Coiled coil</keyword>
<evidence type="ECO:0000256" key="5">
    <source>
        <dbReference type="RuleBase" id="RU000394"/>
    </source>
</evidence>
<proteinExistence type="inferred from homology"/>
<keyword evidence="9" id="KW-1185">Reference proteome</keyword>
<comment type="caution">
    <text evidence="8">The sequence shown here is derived from an EMBL/GenBank/DDBJ whole genome shotgun (WGS) entry which is preliminary data.</text>
</comment>
<feature type="coiled-coil region" evidence="6">
    <location>
        <begin position="318"/>
        <end position="345"/>
    </location>
</feature>
<dbReference type="InterPro" id="IPR027640">
    <property type="entry name" value="Kinesin-like_fam"/>
</dbReference>
<dbReference type="SMART" id="SM00129">
    <property type="entry name" value="KISc"/>
    <property type="match status" value="1"/>
</dbReference>
<dbReference type="InterPro" id="IPR036961">
    <property type="entry name" value="Kinesin_motor_dom_sf"/>
</dbReference>
<dbReference type="InterPro" id="IPR001752">
    <property type="entry name" value="Kinesin_motor_dom"/>
</dbReference>
<dbReference type="SUPFAM" id="SSF52540">
    <property type="entry name" value="P-loop containing nucleoside triphosphate hydrolases"/>
    <property type="match status" value="1"/>
</dbReference>
<keyword evidence="3 4" id="KW-0505">Motor protein</keyword>
<keyword evidence="1 4" id="KW-0547">Nucleotide-binding</keyword>
<organism evidence="8 9">
    <name type="scientific">Rehmannia glutinosa</name>
    <name type="common">Chinese foxglove</name>
    <dbReference type="NCBI Taxonomy" id="99300"/>
    <lineage>
        <taxon>Eukaryota</taxon>
        <taxon>Viridiplantae</taxon>
        <taxon>Streptophyta</taxon>
        <taxon>Embryophyta</taxon>
        <taxon>Tracheophyta</taxon>
        <taxon>Spermatophyta</taxon>
        <taxon>Magnoliopsida</taxon>
        <taxon>eudicotyledons</taxon>
        <taxon>Gunneridae</taxon>
        <taxon>Pentapetalae</taxon>
        <taxon>asterids</taxon>
        <taxon>lamiids</taxon>
        <taxon>Lamiales</taxon>
        <taxon>Orobanchaceae</taxon>
        <taxon>Rehmannieae</taxon>
        <taxon>Rehmannia</taxon>
    </lineage>
</organism>
<dbReference type="PRINTS" id="PR00380">
    <property type="entry name" value="KINESINHEAVY"/>
</dbReference>
<evidence type="ECO:0000256" key="2">
    <source>
        <dbReference type="ARBA" id="ARBA00022840"/>
    </source>
</evidence>
<evidence type="ECO:0000256" key="6">
    <source>
        <dbReference type="SAM" id="Coils"/>
    </source>
</evidence>
<name>A0ABR0XV79_REHGL</name>
<comment type="similarity">
    <text evidence="4 5">Belongs to the TRAFAC class myosin-kinesin ATPase superfamily. Kinesin family.</text>
</comment>
<gene>
    <name evidence="8" type="ORF">DH2020_002887</name>
</gene>
<dbReference type="Gene3D" id="3.40.850.10">
    <property type="entry name" value="Kinesin motor domain"/>
    <property type="match status" value="2"/>
</dbReference>
<dbReference type="PANTHER" id="PTHR47968">
    <property type="entry name" value="CENTROMERE PROTEIN E"/>
    <property type="match status" value="1"/>
</dbReference>
<dbReference type="InterPro" id="IPR027417">
    <property type="entry name" value="P-loop_NTPase"/>
</dbReference>
<evidence type="ECO:0000313" key="8">
    <source>
        <dbReference type="EMBL" id="KAK6163046.1"/>
    </source>
</evidence>
<dbReference type="PANTHER" id="PTHR47968:SF17">
    <property type="entry name" value="KINESIN-LIKE PROTEIN"/>
    <property type="match status" value="1"/>
</dbReference>
<evidence type="ECO:0000256" key="1">
    <source>
        <dbReference type="ARBA" id="ARBA00022741"/>
    </source>
</evidence>
<sequence length="379" mass="41510">MPNIRVCALFRPPNSKEKSDHGDSVTIRGIDSESFIFKGVLEGSEQAHIYEFLALPIVKGVVNGVNGAIITYGQTGAGKTYSMEGPSITECDEKQKGLLPRVVDGLFNAIKLSDDMTKYTIKLSMVEIYMERVRDLFDLSKDNLQIKESKVQGIFVSGVTELARLCLVDHYAEWNSKQSCGRNPYGKLILVDLAGSEKAEKTGAEGKVLEEAKTINKSLSALGNGGSSQTALLCCCSPSPSNASESLSTLRFGASTSGAPSLTKNESCDRILQKLSQRMKAEDVQLLEELFILEGIFFDPNSVEEVESAYKDVTSTTISSLQKAVEDLITTVDELKKENQILKGMIKSCWHFIPVPEHAAETNIFKYVGFHEMAYSSST</sequence>
<dbReference type="Gene3D" id="1.20.58.1980">
    <property type="match status" value="1"/>
</dbReference>
<evidence type="ECO:0000256" key="4">
    <source>
        <dbReference type="PROSITE-ProRule" id="PRU00283"/>
    </source>
</evidence>
<feature type="binding site" evidence="4">
    <location>
        <begin position="73"/>
        <end position="80"/>
    </location>
    <ligand>
        <name>ATP</name>
        <dbReference type="ChEBI" id="CHEBI:30616"/>
    </ligand>
</feature>
<keyword evidence="5" id="KW-0493">Microtubule</keyword>
<dbReference type="InterPro" id="IPR019821">
    <property type="entry name" value="Kinesin_motor_CS"/>
</dbReference>
<dbReference type="Pfam" id="PF00225">
    <property type="entry name" value="Kinesin"/>
    <property type="match status" value="2"/>
</dbReference>
<dbReference type="PROSITE" id="PS50067">
    <property type="entry name" value="KINESIN_MOTOR_2"/>
    <property type="match status" value="1"/>
</dbReference>
<evidence type="ECO:0000313" key="9">
    <source>
        <dbReference type="Proteomes" id="UP001318860"/>
    </source>
</evidence>
<reference evidence="8 9" key="1">
    <citation type="journal article" date="2021" name="Comput. Struct. Biotechnol. J.">
        <title>De novo genome assembly of the potent medicinal plant Rehmannia glutinosa using nanopore technology.</title>
        <authorList>
            <person name="Ma L."/>
            <person name="Dong C."/>
            <person name="Song C."/>
            <person name="Wang X."/>
            <person name="Zheng X."/>
            <person name="Niu Y."/>
            <person name="Chen S."/>
            <person name="Feng W."/>
        </authorList>
    </citation>
    <scope>NUCLEOTIDE SEQUENCE [LARGE SCALE GENOMIC DNA]</scope>
    <source>
        <strain evidence="8">DH-2019</strain>
    </source>
</reference>